<name>W8BVZ5_CERCA</name>
<feature type="region of interest" description="Disordered" evidence="1">
    <location>
        <begin position="229"/>
        <end position="252"/>
    </location>
</feature>
<dbReference type="AlphaFoldDB" id="W8BVZ5"/>
<evidence type="ECO:0000313" key="3">
    <source>
        <dbReference type="EMBL" id="JAC01114.1"/>
    </source>
</evidence>
<evidence type="ECO:0000313" key="2">
    <source>
        <dbReference type="EMBL" id="CAD7014254.1"/>
    </source>
</evidence>
<dbReference type="OrthoDB" id="10262320at2759"/>
<keyword evidence="4" id="KW-1185">Reference proteome</keyword>
<reference evidence="3" key="2">
    <citation type="journal article" date="2014" name="BMC Genomics">
        <title>A genomic perspective to assessing quality of mass-reared SIT flies used in Mediterranean fruit fly (Ceratitis capitata) eradication in California.</title>
        <authorList>
            <person name="Calla B."/>
            <person name="Hall B."/>
            <person name="Hou S."/>
            <person name="Geib S.M."/>
        </authorList>
    </citation>
    <scope>NUCLEOTIDE SEQUENCE</scope>
</reference>
<organism evidence="3">
    <name type="scientific">Ceratitis capitata</name>
    <name type="common">Mediterranean fruit fly</name>
    <name type="synonym">Tephritis capitata</name>
    <dbReference type="NCBI Taxonomy" id="7213"/>
    <lineage>
        <taxon>Eukaryota</taxon>
        <taxon>Metazoa</taxon>
        <taxon>Ecdysozoa</taxon>
        <taxon>Arthropoda</taxon>
        <taxon>Hexapoda</taxon>
        <taxon>Insecta</taxon>
        <taxon>Pterygota</taxon>
        <taxon>Neoptera</taxon>
        <taxon>Endopterygota</taxon>
        <taxon>Diptera</taxon>
        <taxon>Brachycera</taxon>
        <taxon>Muscomorpha</taxon>
        <taxon>Tephritoidea</taxon>
        <taxon>Tephritidae</taxon>
        <taxon>Ceratitis</taxon>
        <taxon>Ceratitis</taxon>
    </lineage>
</organism>
<dbReference type="KEGG" id="ccat:101453511"/>
<accession>W8BVZ5</accession>
<feature type="compositionally biased region" description="Polar residues" evidence="1">
    <location>
        <begin position="236"/>
        <end position="252"/>
    </location>
</feature>
<dbReference type="Proteomes" id="UP000606786">
    <property type="component" value="Unassembled WGS sequence"/>
</dbReference>
<evidence type="ECO:0000313" key="4">
    <source>
        <dbReference type="Proteomes" id="UP000606786"/>
    </source>
</evidence>
<reference evidence="3" key="1">
    <citation type="submission" date="2013-07" db="EMBL/GenBank/DDBJ databases">
        <authorList>
            <person name="Geib S."/>
        </authorList>
    </citation>
    <scope>NUCLEOTIDE SEQUENCE</scope>
</reference>
<sequence length="329" mass="37676">MDSELPSSTIFCYPADVKENSNIEVLNVNNVDSSGGAVLNDEKLLELIQLYPFLYNPRVRPFQDPDYDDWAWSRITTAFNANYIGLLPPVLFNKDELQRRWKKLQPIIKKMAKMLDLSAIPEPLRQIIVKISIQLEDQTTDVRVNNLSSAQQIIYDNMDMVEQLPLNKRLQLEAEMMDLILKAELETKATVKLTQTHVKDIVEEYEELLNVMGLKELIGLKSPDVKCTSETKDNAQEQTVTSTTSNGSYEINLTSDSSSDAKYESLNTIDFEVEMGKGAQIFKNCTPKPQWVPLKEASKYLKRCAVRLKRTNMEDYIPLSFIKHQRKST</sequence>
<dbReference type="EMBL" id="CAJHJT010000056">
    <property type="protein sequence ID" value="CAD7014254.1"/>
    <property type="molecule type" value="Genomic_DNA"/>
</dbReference>
<dbReference type="EMBL" id="GAMC01005442">
    <property type="protein sequence ID" value="JAC01114.1"/>
    <property type="molecule type" value="mRNA"/>
</dbReference>
<proteinExistence type="evidence at transcript level"/>
<protein>
    <submittedName>
        <fullName evidence="2">(Mediterranean fruit fly) hypothetical protein</fullName>
    </submittedName>
</protein>
<evidence type="ECO:0000256" key="1">
    <source>
        <dbReference type="SAM" id="MobiDB-lite"/>
    </source>
</evidence>
<reference evidence="2" key="3">
    <citation type="submission" date="2020-11" db="EMBL/GenBank/DDBJ databases">
        <authorList>
            <person name="Whitehead M."/>
        </authorList>
    </citation>
    <scope>NUCLEOTIDE SEQUENCE</scope>
    <source>
        <strain evidence="2">EGII</strain>
    </source>
</reference>
<gene>
    <name evidence="2" type="ORF">CCAP1982_LOCUS22257</name>
</gene>
<dbReference type="EMBL" id="GAMC01005439">
    <property type="protein sequence ID" value="JAC01117.1"/>
    <property type="molecule type" value="mRNA"/>
</dbReference>